<proteinExistence type="predicted"/>
<feature type="region of interest" description="Disordered" evidence="1">
    <location>
        <begin position="1"/>
        <end position="260"/>
    </location>
</feature>
<protein>
    <recommendedName>
        <fullName evidence="4">MIT domain-containing protein</fullName>
    </recommendedName>
</protein>
<feature type="compositionally biased region" description="Low complexity" evidence="1">
    <location>
        <begin position="172"/>
        <end position="187"/>
    </location>
</feature>
<feature type="region of interest" description="Disordered" evidence="1">
    <location>
        <begin position="366"/>
        <end position="421"/>
    </location>
</feature>
<sequence length="1100" mass="115673">MSSPPTFLQTRTSSLGGDGGKLPTMEDYAPDPSANMENGDGFLGDVARWNSDAAQNGSIKSSRFVGVANGGASPPPPPGPPPSEPPPLPPVSTHPFAAPRPGAGSVPYTRASSRLPPHNPPRKASSSSHGASPSSNSNSISPLSTDHSRLPDQPGPSFSTGGTVSTRPLDPSSLSSVRSRGSSPTRSYQPNGATGPGISPRTSSLVSSSQQKQGESSYASSTTMGTPGSRSRASWVSAGSDALSDPTASPARTQRTPSRHLLQTALDLAQQAVEMDRNNDVLGALAAYREAVSRLRNVMERVGVEPNSDGKKRKGKAEEEGRTLRGIHDAYVARIQLLSSYETAEEEQDPSSVAYPATATLSPSSSTLVATTLQSPPRSVGQLYPTESPTTGERERERERTPRQSMESTSTGAAHGIGDFMLNGDPGSGFTSPVKSAFPTGSAMSGPGGPATPMRTLRTAMDQEKDLPVSPTAMHMAGSSSVAPQLDELDVVTPSAEISLQQALDNVDPRPVSLPAPVTTDLPARRESLQSIGLGHPISPPRFTSTPTPTSPSLSVSNKDSPVRARGHARIRSLKSRPVGLDEEANLTAADGADDEEMEVLARTPRNAVPEQGIVPGSPHSRGSGTSIDEKSLPPLPNSAPILDARGQPIVSNRHSRQTSGGSRSVLGQLISSSTLGGTISQRRLSRNMPTTSITSLSEIDGLPTSKRSSGSEGFPSSTSTSGFSSKSSITATMGSTAGFSFGKRTRSRSQPGDRPDFADAQAEGGVPPLPTLRNKASFASQRGGRVGDGLTGPMPGGALAPPFTLNELTPRSMYPAGDASAGSLISPVPEPQPAEVPLRPFHVLRLLYSSMDPSGPGEYLTSSVHIAPAVWRPANWTKANGKAPAPKIFAQDVKVRCIEQLLLHLPPIRQAGSLFLDGPREASYGRSTSTLTSAGDAGPGGSGITKSEAAGMADRLMSELEAVDEEMEAVYKALVKAGVNVGGWKGRKVGDSNSWRSRMAQRMDKIGGRDKALDSPDKYVDLLAEMCIGIQVFEDHLSCFVGPCTPAYQAMPEKHYRQLEARLTRIAEFVGAVIVPFVMDDFKQFFLRYIKGGVRYLED</sequence>
<evidence type="ECO:0000313" key="3">
    <source>
        <dbReference type="Proteomes" id="UP000279259"/>
    </source>
</evidence>
<organism evidence="2 3">
    <name type="scientific">Saitozyma podzolica</name>
    <dbReference type="NCBI Taxonomy" id="1890683"/>
    <lineage>
        <taxon>Eukaryota</taxon>
        <taxon>Fungi</taxon>
        <taxon>Dikarya</taxon>
        <taxon>Basidiomycota</taxon>
        <taxon>Agaricomycotina</taxon>
        <taxon>Tremellomycetes</taxon>
        <taxon>Tremellales</taxon>
        <taxon>Trimorphomycetaceae</taxon>
        <taxon>Saitozyma</taxon>
    </lineage>
</organism>
<dbReference type="OrthoDB" id="2245455at2759"/>
<feature type="region of interest" description="Disordered" evidence="1">
    <location>
        <begin position="303"/>
        <end position="322"/>
    </location>
</feature>
<evidence type="ECO:0008006" key="4">
    <source>
        <dbReference type="Google" id="ProtNLM"/>
    </source>
</evidence>
<dbReference type="SUPFAM" id="SSF116846">
    <property type="entry name" value="MIT domain"/>
    <property type="match status" value="1"/>
</dbReference>
<feature type="compositionally biased region" description="Polar residues" evidence="1">
    <location>
        <begin position="246"/>
        <end position="256"/>
    </location>
</feature>
<name>A0A427YW39_9TREE</name>
<dbReference type="PANTHER" id="PTHR37327">
    <property type="entry name" value="CHROMOSOME 1, WHOLE GENOME SHOTGUN SEQUENCE"/>
    <property type="match status" value="1"/>
</dbReference>
<feature type="compositionally biased region" description="Basic residues" evidence="1">
    <location>
        <begin position="565"/>
        <end position="575"/>
    </location>
</feature>
<feature type="compositionally biased region" description="Pro residues" evidence="1">
    <location>
        <begin position="73"/>
        <end position="92"/>
    </location>
</feature>
<feature type="region of interest" description="Disordered" evidence="1">
    <location>
        <begin position="532"/>
        <end position="577"/>
    </location>
</feature>
<dbReference type="AlphaFoldDB" id="A0A427YW39"/>
<feature type="region of interest" description="Disordered" evidence="1">
    <location>
        <begin position="605"/>
        <end position="644"/>
    </location>
</feature>
<feature type="compositionally biased region" description="Polar residues" evidence="1">
    <location>
        <begin position="52"/>
        <end position="61"/>
    </location>
</feature>
<evidence type="ECO:0000313" key="2">
    <source>
        <dbReference type="EMBL" id="RSH95340.1"/>
    </source>
</evidence>
<feature type="compositionally biased region" description="Polar residues" evidence="1">
    <location>
        <begin position="200"/>
        <end position="234"/>
    </location>
</feature>
<feature type="compositionally biased region" description="Low complexity" evidence="1">
    <location>
        <begin position="124"/>
        <end position="144"/>
    </location>
</feature>
<comment type="caution">
    <text evidence="2">The sequence shown here is derived from an EMBL/GenBank/DDBJ whole genome shotgun (WGS) entry which is preliminary data.</text>
</comment>
<dbReference type="PANTHER" id="PTHR37327:SF1">
    <property type="entry name" value="MICROTUBULE INTERACTING AND TRANSPORT DOMAIN-CONTAINING PROTEIN"/>
    <property type="match status" value="1"/>
</dbReference>
<dbReference type="STRING" id="1890683.A0A427YW39"/>
<feature type="compositionally biased region" description="Basic and acidic residues" evidence="1">
    <location>
        <begin position="392"/>
        <end position="402"/>
    </location>
</feature>
<dbReference type="InterPro" id="IPR036181">
    <property type="entry name" value="MIT_dom_sf"/>
</dbReference>
<dbReference type="EMBL" id="RSCD01000001">
    <property type="protein sequence ID" value="RSH95340.1"/>
    <property type="molecule type" value="Genomic_DNA"/>
</dbReference>
<feature type="compositionally biased region" description="Polar residues" evidence="1">
    <location>
        <begin position="1"/>
        <end position="15"/>
    </location>
</feature>
<dbReference type="Gene3D" id="1.20.58.80">
    <property type="entry name" value="Phosphotransferase system, lactose/cellobiose-type IIA subunit"/>
    <property type="match status" value="1"/>
</dbReference>
<reference evidence="2 3" key="1">
    <citation type="submission" date="2018-11" db="EMBL/GenBank/DDBJ databases">
        <title>Genome sequence of Saitozyma podzolica DSM 27192.</title>
        <authorList>
            <person name="Aliyu H."/>
            <person name="Gorte O."/>
            <person name="Ochsenreither K."/>
        </authorList>
    </citation>
    <scope>NUCLEOTIDE SEQUENCE [LARGE SCALE GENOMIC DNA]</scope>
    <source>
        <strain evidence="2 3">DSM 27192</strain>
    </source>
</reference>
<keyword evidence="3" id="KW-1185">Reference proteome</keyword>
<feature type="compositionally biased region" description="Polar residues" evidence="1">
    <location>
        <begin position="156"/>
        <end position="166"/>
    </location>
</feature>
<evidence type="ECO:0000256" key="1">
    <source>
        <dbReference type="SAM" id="MobiDB-lite"/>
    </source>
</evidence>
<gene>
    <name evidence="2" type="ORF">EHS25_000427</name>
</gene>
<feature type="region of interest" description="Disordered" evidence="1">
    <location>
        <begin position="678"/>
        <end position="775"/>
    </location>
</feature>
<feature type="compositionally biased region" description="Low complexity" evidence="1">
    <location>
        <begin position="541"/>
        <end position="557"/>
    </location>
</feature>
<feature type="compositionally biased region" description="Polar residues" evidence="1">
    <location>
        <begin position="678"/>
        <end position="698"/>
    </location>
</feature>
<feature type="compositionally biased region" description="Polar residues" evidence="1">
    <location>
        <begin position="730"/>
        <end position="739"/>
    </location>
</feature>
<accession>A0A427YW39</accession>
<dbReference type="Proteomes" id="UP000279259">
    <property type="component" value="Unassembled WGS sequence"/>
</dbReference>
<feature type="compositionally biased region" description="Low complexity" evidence="1">
    <location>
        <begin position="706"/>
        <end position="729"/>
    </location>
</feature>